<dbReference type="Proteomes" id="UP001162483">
    <property type="component" value="Unassembled WGS sequence"/>
</dbReference>
<name>A0ABN9AHT2_9NEOB</name>
<feature type="non-terminal residue" evidence="2">
    <location>
        <position position="78"/>
    </location>
</feature>
<feature type="region of interest" description="Disordered" evidence="1">
    <location>
        <begin position="23"/>
        <end position="51"/>
    </location>
</feature>
<dbReference type="EMBL" id="CATNWA010000272">
    <property type="protein sequence ID" value="CAI9535554.1"/>
    <property type="molecule type" value="Genomic_DNA"/>
</dbReference>
<organism evidence="2 3">
    <name type="scientific">Staurois parvus</name>
    <dbReference type="NCBI Taxonomy" id="386267"/>
    <lineage>
        <taxon>Eukaryota</taxon>
        <taxon>Metazoa</taxon>
        <taxon>Chordata</taxon>
        <taxon>Craniata</taxon>
        <taxon>Vertebrata</taxon>
        <taxon>Euteleostomi</taxon>
        <taxon>Amphibia</taxon>
        <taxon>Batrachia</taxon>
        <taxon>Anura</taxon>
        <taxon>Neobatrachia</taxon>
        <taxon>Ranoidea</taxon>
        <taxon>Ranidae</taxon>
        <taxon>Staurois</taxon>
    </lineage>
</organism>
<protein>
    <submittedName>
        <fullName evidence="2">Uncharacterized protein</fullName>
    </submittedName>
</protein>
<evidence type="ECO:0000313" key="3">
    <source>
        <dbReference type="Proteomes" id="UP001162483"/>
    </source>
</evidence>
<sequence length="78" mass="8296">MRRCSGGPCSTYLVLRSRDVSPAASPAISSGRCRHPASVFRSPGRTGAGGGGKFKKCLFISIFNMLCPVPCLHFVCSF</sequence>
<accession>A0ABN9AHT2</accession>
<keyword evidence="3" id="KW-1185">Reference proteome</keyword>
<gene>
    <name evidence="2" type="ORF">SPARVUS_LOCUS878898</name>
</gene>
<reference evidence="2" key="1">
    <citation type="submission" date="2023-05" db="EMBL/GenBank/DDBJ databases">
        <authorList>
            <person name="Stuckert A."/>
        </authorList>
    </citation>
    <scope>NUCLEOTIDE SEQUENCE</scope>
</reference>
<evidence type="ECO:0000313" key="2">
    <source>
        <dbReference type="EMBL" id="CAI9535554.1"/>
    </source>
</evidence>
<proteinExistence type="predicted"/>
<evidence type="ECO:0000256" key="1">
    <source>
        <dbReference type="SAM" id="MobiDB-lite"/>
    </source>
</evidence>
<comment type="caution">
    <text evidence="2">The sequence shown here is derived from an EMBL/GenBank/DDBJ whole genome shotgun (WGS) entry which is preliminary data.</text>
</comment>